<dbReference type="Pfam" id="PF01797">
    <property type="entry name" value="Y1_Tnp"/>
    <property type="match status" value="1"/>
</dbReference>
<name>A0ABV4HS79_9GAMM</name>
<feature type="compositionally biased region" description="Polar residues" evidence="1">
    <location>
        <begin position="8"/>
        <end position="17"/>
    </location>
</feature>
<feature type="region of interest" description="Disordered" evidence="1">
    <location>
        <begin position="1"/>
        <end position="21"/>
    </location>
</feature>
<dbReference type="Gene3D" id="3.30.70.1290">
    <property type="entry name" value="Transposase IS200-like"/>
    <property type="match status" value="1"/>
</dbReference>
<feature type="domain" description="Transposase IS200-like" evidence="2">
    <location>
        <begin position="31"/>
        <end position="146"/>
    </location>
</feature>
<dbReference type="NCBIfam" id="NF047646">
    <property type="entry name" value="REP_Tyr_transpos"/>
    <property type="match status" value="1"/>
</dbReference>
<dbReference type="InterPro" id="IPR052715">
    <property type="entry name" value="RAYT_transposase"/>
</dbReference>
<proteinExistence type="predicted"/>
<organism evidence="3 4">
    <name type="scientific">Luteimonas salinilitoris</name>
    <dbReference type="NCBI Taxonomy" id="3237697"/>
    <lineage>
        <taxon>Bacteria</taxon>
        <taxon>Pseudomonadati</taxon>
        <taxon>Pseudomonadota</taxon>
        <taxon>Gammaproteobacteria</taxon>
        <taxon>Lysobacterales</taxon>
        <taxon>Lysobacteraceae</taxon>
        <taxon>Luteimonas</taxon>
    </lineage>
</organism>
<evidence type="ECO:0000256" key="1">
    <source>
        <dbReference type="SAM" id="MobiDB-lite"/>
    </source>
</evidence>
<evidence type="ECO:0000313" key="4">
    <source>
        <dbReference type="Proteomes" id="UP001566331"/>
    </source>
</evidence>
<dbReference type="RefSeq" id="WP_370561973.1">
    <property type="nucleotide sequence ID" value="NZ_JBFWIB010000001.1"/>
</dbReference>
<evidence type="ECO:0000259" key="2">
    <source>
        <dbReference type="SMART" id="SM01321"/>
    </source>
</evidence>
<dbReference type="SMART" id="SM01321">
    <property type="entry name" value="Y1_Tnp"/>
    <property type="match status" value="1"/>
</dbReference>
<protein>
    <submittedName>
        <fullName evidence="3">Transposase</fullName>
    </submittedName>
</protein>
<accession>A0ABV4HS79</accession>
<sequence length="167" mass="18348">MFDDVPMPTSSSLSQTPRRGHAALRIGRVSAPGRAYHLTLATQQRTPLFQEFDAACAAAACLHDPVLTKGARMLAWVVMPDHVHCLLQLDGQRSLGAIIATLKSGSARRINRALGRTGPIWSRAYHDHALRGDEDLRATARYIVANPIRAGLARKAGDYPFWNAIWL</sequence>
<dbReference type="EMBL" id="JBFWIC010000006">
    <property type="protein sequence ID" value="MEZ0474245.1"/>
    <property type="molecule type" value="Genomic_DNA"/>
</dbReference>
<reference evidence="3 4" key="1">
    <citation type="submission" date="2024-07" db="EMBL/GenBank/DDBJ databases">
        <title>Luteimonas salilacus sp. nov., isolated from the shore soil of Salt Lake in Tibet of China.</title>
        <authorList>
            <person name="Zhang X."/>
            <person name="Li A."/>
        </authorList>
    </citation>
    <scope>NUCLEOTIDE SEQUENCE [LARGE SCALE GENOMIC DNA]</scope>
    <source>
        <strain evidence="3 4">B3-2-R+30</strain>
    </source>
</reference>
<evidence type="ECO:0000313" key="3">
    <source>
        <dbReference type="EMBL" id="MEZ0474245.1"/>
    </source>
</evidence>
<dbReference type="SUPFAM" id="SSF143422">
    <property type="entry name" value="Transposase IS200-like"/>
    <property type="match status" value="1"/>
</dbReference>
<dbReference type="PANTHER" id="PTHR36966:SF1">
    <property type="entry name" value="REP-ASSOCIATED TYROSINE TRANSPOSASE"/>
    <property type="match status" value="1"/>
</dbReference>
<dbReference type="InterPro" id="IPR036515">
    <property type="entry name" value="Transposase_17_sf"/>
</dbReference>
<dbReference type="Proteomes" id="UP001566331">
    <property type="component" value="Unassembled WGS sequence"/>
</dbReference>
<comment type="caution">
    <text evidence="3">The sequence shown here is derived from an EMBL/GenBank/DDBJ whole genome shotgun (WGS) entry which is preliminary data.</text>
</comment>
<dbReference type="InterPro" id="IPR002686">
    <property type="entry name" value="Transposase_17"/>
</dbReference>
<dbReference type="PANTHER" id="PTHR36966">
    <property type="entry name" value="REP-ASSOCIATED TYROSINE TRANSPOSASE"/>
    <property type="match status" value="1"/>
</dbReference>
<keyword evidence="4" id="KW-1185">Reference proteome</keyword>
<gene>
    <name evidence="3" type="ORF">AB6713_06380</name>
</gene>